<dbReference type="SUPFAM" id="SSF53807">
    <property type="entry name" value="Helical backbone' metal receptor"/>
    <property type="match status" value="1"/>
</dbReference>
<gene>
    <name evidence="8" type="ORF">DZF93_02485</name>
    <name evidence="7" type="ORF">VO01_15155</name>
</gene>
<dbReference type="HOGENOM" id="CLU_016838_0_0_11"/>
<dbReference type="OrthoDB" id="5296019at2"/>
<evidence type="ECO:0000313" key="10">
    <source>
        <dbReference type="Proteomes" id="UP000266634"/>
    </source>
</evidence>
<protein>
    <submittedName>
        <fullName evidence="7">ABC transporter substrate-binding protein</fullName>
    </submittedName>
</protein>
<dbReference type="InterPro" id="IPR006128">
    <property type="entry name" value="Lipoprotein_PsaA-like"/>
</dbReference>
<evidence type="ECO:0000256" key="3">
    <source>
        <dbReference type="ARBA" id="ARBA00022723"/>
    </source>
</evidence>
<feature type="signal peptide" evidence="6">
    <location>
        <begin position="1"/>
        <end position="23"/>
    </location>
</feature>
<dbReference type="GO" id="GO:0030313">
    <property type="term" value="C:cell envelope"/>
    <property type="evidence" value="ECO:0007669"/>
    <property type="project" value="UniProtKB-SubCell"/>
</dbReference>
<evidence type="ECO:0000256" key="6">
    <source>
        <dbReference type="SAM" id="SignalP"/>
    </source>
</evidence>
<keyword evidence="3" id="KW-0479">Metal-binding</keyword>
<evidence type="ECO:0000256" key="4">
    <source>
        <dbReference type="ARBA" id="ARBA00022729"/>
    </source>
</evidence>
<evidence type="ECO:0000313" key="9">
    <source>
        <dbReference type="Proteomes" id="UP000032604"/>
    </source>
</evidence>
<dbReference type="KEGG" id="cmh:VO01_15155"/>
<dbReference type="InterPro" id="IPR006127">
    <property type="entry name" value="ZnuA-like"/>
</dbReference>
<reference evidence="8 10" key="2">
    <citation type="submission" date="2018-08" db="EMBL/GenBank/DDBJ databases">
        <title>Genome Sequence of Clavibacter michiganensis Subspecies type strains, and the Atypical Peach-Colored Strains Isolated from Tomato.</title>
        <authorList>
            <person name="Osdaghi E."/>
            <person name="Portier P."/>
            <person name="Briand M."/>
            <person name="Jacques M.-A."/>
        </authorList>
    </citation>
    <scope>NUCLEOTIDE SEQUENCE [LARGE SCALE GENOMIC DNA]</scope>
    <source>
        <strain evidence="8 10">CFBP 6488</strain>
    </source>
</reference>
<dbReference type="PANTHER" id="PTHR42953:SF1">
    <property type="entry name" value="METAL-BINDING PROTEIN HI_0362-RELATED"/>
    <property type="match status" value="1"/>
</dbReference>
<sequence>MNRRPLTALLAVSLLAVPLAGCASGSGAPSDDASASASGGGTLEVVASTDVYGDIAQQIGGDDVKVTSIIDSPDKDPHEYQATSRDQLALSTADVVIQNGGGYDDFVDTMISALPNGKSPVLLNAADISGYDQKPAEGEFNEHVWYDMPTMKKLAEEIEQAFSKADSAGAATFEANEQAFTAKLDAIADAEAAAKSAGTGKGVAITEPVPLYMTSAMGLENRTPDEFSEAVEEGTDVPADVLKETLALFSEKKVAALVYNSQTTGATTDQVVAAAKAAGVPVVPVTETLPADLPTGSGYVEWMTENVDAVASAIRGS</sequence>
<feature type="chain" id="PRO_5038290926" evidence="6">
    <location>
        <begin position="24"/>
        <end position="317"/>
    </location>
</feature>
<organism evidence="7 9">
    <name type="scientific">Clavibacter michiganensis subsp. insidiosus</name>
    <dbReference type="NCBI Taxonomy" id="33014"/>
    <lineage>
        <taxon>Bacteria</taxon>
        <taxon>Bacillati</taxon>
        <taxon>Actinomycetota</taxon>
        <taxon>Actinomycetes</taxon>
        <taxon>Micrococcales</taxon>
        <taxon>Microbacteriaceae</taxon>
        <taxon>Clavibacter</taxon>
    </lineage>
</organism>
<dbReference type="PANTHER" id="PTHR42953">
    <property type="entry name" value="HIGH-AFFINITY ZINC UPTAKE SYSTEM PROTEIN ZNUA-RELATED"/>
    <property type="match status" value="1"/>
</dbReference>
<dbReference type="Proteomes" id="UP000032604">
    <property type="component" value="Chromosome"/>
</dbReference>
<evidence type="ECO:0000256" key="5">
    <source>
        <dbReference type="RuleBase" id="RU003512"/>
    </source>
</evidence>
<dbReference type="Gene3D" id="3.40.50.1980">
    <property type="entry name" value="Nitrogenase molybdenum iron protein domain"/>
    <property type="match status" value="2"/>
</dbReference>
<dbReference type="InterPro" id="IPR050492">
    <property type="entry name" value="Bact_metal-bind_prot9"/>
</dbReference>
<dbReference type="PRINTS" id="PR00690">
    <property type="entry name" value="ADHESNFAMILY"/>
</dbReference>
<dbReference type="Pfam" id="PF01297">
    <property type="entry name" value="ZnuA"/>
    <property type="match status" value="1"/>
</dbReference>
<evidence type="ECO:0000256" key="2">
    <source>
        <dbReference type="ARBA" id="ARBA00022448"/>
    </source>
</evidence>
<comment type="subcellular location">
    <subcellularLocation>
        <location evidence="1">Cell envelope</location>
    </subcellularLocation>
</comment>
<dbReference type="GO" id="GO:0046872">
    <property type="term" value="F:metal ion binding"/>
    <property type="evidence" value="ECO:0007669"/>
    <property type="project" value="UniProtKB-KW"/>
</dbReference>
<evidence type="ECO:0000313" key="8">
    <source>
        <dbReference type="EMBL" id="RIJ44538.1"/>
    </source>
</evidence>
<dbReference type="RefSeq" id="WP_045530000.1">
    <property type="nucleotide sequence ID" value="NZ_CP011043.1"/>
</dbReference>
<name>A0A0D5CLX1_9MICO</name>
<dbReference type="GO" id="GO:0030001">
    <property type="term" value="P:metal ion transport"/>
    <property type="evidence" value="ECO:0007669"/>
    <property type="project" value="InterPro"/>
</dbReference>
<accession>A0A0D5CLX1</accession>
<keyword evidence="4 6" id="KW-0732">Signal</keyword>
<proteinExistence type="inferred from homology"/>
<dbReference type="Proteomes" id="UP000266634">
    <property type="component" value="Unassembled WGS sequence"/>
</dbReference>
<dbReference type="EMBL" id="QWEA01000043">
    <property type="protein sequence ID" value="RIJ44538.1"/>
    <property type="molecule type" value="Genomic_DNA"/>
</dbReference>
<evidence type="ECO:0000256" key="1">
    <source>
        <dbReference type="ARBA" id="ARBA00004196"/>
    </source>
</evidence>
<evidence type="ECO:0000313" key="7">
    <source>
        <dbReference type="EMBL" id="AJW80277.1"/>
    </source>
</evidence>
<dbReference type="AlphaFoldDB" id="A0A0D5CLX1"/>
<reference evidence="7 9" key="1">
    <citation type="journal article" date="2015" name="Genome Announc.">
        <title>Complete Genome Sequence of Clavibacter michiganensis subsp. insidiosus R1-1 Using PacBio Single-Molecule Real-Time Technology.</title>
        <authorList>
            <person name="Lu Y."/>
            <person name="Samac D.A."/>
            <person name="Glazebrook J."/>
            <person name="Ishimaru C.A."/>
        </authorList>
    </citation>
    <scope>NUCLEOTIDE SEQUENCE [LARGE SCALE GENOMIC DNA]</scope>
    <source>
        <strain evidence="7 9">R1-1</strain>
    </source>
</reference>
<keyword evidence="2 5" id="KW-0813">Transport</keyword>
<dbReference type="EMBL" id="CP011043">
    <property type="protein sequence ID" value="AJW80277.1"/>
    <property type="molecule type" value="Genomic_DNA"/>
</dbReference>
<dbReference type="GO" id="GO:0007155">
    <property type="term" value="P:cell adhesion"/>
    <property type="evidence" value="ECO:0007669"/>
    <property type="project" value="InterPro"/>
</dbReference>
<dbReference type="PATRIC" id="fig|33014.5.peg.3122"/>
<comment type="similarity">
    <text evidence="5">Belongs to the bacterial solute-binding protein 9 family.</text>
</comment>